<reference evidence="1" key="2">
    <citation type="journal article" date="2021" name="PeerJ">
        <title>Extensive microbial diversity within the chicken gut microbiome revealed by metagenomics and culture.</title>
        <authorList>
            <person name="Gilroy R."/>
            <person name="Ravi A."/>
            <person name="Getino M."/>
            <person name="Pursley I."/>
            <person name="Horton D.L."/>
            <person name="Alikhan N.F."/>
            <person name="Baker D."/>
            <person name="Gharbi K."/>
            <person name="Hall N."/>
            <person name="Watson M."/>
            <person name="Adriaenssens E.M."/>
            <person name="Foster-Nyarko E."/>
            <person name="Jarju S."/>
            <person name="Secka A."/>
            <person name="Antonio M."/>
            <person name="Oren A."/>
            <person name="Chaudhuri R.R."/>
            <person name="La Ragione R."/>
            <person name="Hildebrand F."/>
            <person name="Pallen M.J."/>
        </authorList>
    </citation>
    <scope>NUCLEOTIDE SEQUENCE</scope>
    <source>
        <strain evidence="1">ChiSjej3B21-11622</strain>
    </source>
</reference>
<dbReference type="EMBL" id="DVFT01000188">
    <property type="protein sequence ID" value="HIQ97417.1"/>
    <property type="molecule type" value="Genomic_DNA"/>
</dbReference>
<evidence type="ECO:0000313" key="1">
    <source>
        <dbReference type="EMBL" id="HIQ97417.1"/>
    </source>
</evidence>
<comment type="caution">
    <text evidence="1">The sequence shown here is derived from an EMBL/GenBank/DDBJ whole genome shotgun (WGS) entry which is preliminary data.</text>
</comment>
<protein>
    <submittedName>
        <fullName evidence="1">YolD-like family protein</fullName>
    </submittedName>
</protein>
<accession>A0A9D1D1S9</accession>
<reference evidence="1" key="1">
    <citation type="submission" date="2020-10" db="EMBL/GenBank/DDBJ databases">
        <authorList>
            <person name="Gilroy R."/>
        </authorList>
    </citation>
    <scope>NUCLEOTIDE SEQUENCE</scope>
    <source>
        <strain evidence="1">ChiSjej3B21-11622</strain>
    </source>
</reference>
<proteinExistence type="predicted"/>
<sequence>MEPCKDDPHRYDDIIHLPHPISRRHPQMPISDRAAQFLPFAALTGYGDVIQETARTTDRKPELSEDEKAALEYKLRAALSFPGEKPVISITYFVSDERKSGGTFQTISGQIKKMEENRQTLVLTDGTRISLDCVLDIRQ</sequence>
<dbReference type="AlphaFoldDB" id="A0A9D1D1S9"/>
<evidence type="ECO:0000313" key="2">
    <source>
        <dbReference type="Proteomes" id="UP000886886"/>
    </source>
</evidence>
<name>A0A9D1D1S9_9FIRM</name>
<organism evidence="1 2">
    <name type="scientific">Candidatus Limivivens merdigallinarum</name>
    <dbReference type="NCBI Taxonomy" id="2840859"/>
    <lineage>
        <taxon>Bacteria</taxon>
        <taxon>Bacillati</taxon>
        <taxon>Bacillota</taxon>
        <taxon>Clostridia</taxon>
        <taxon>Lachnospirales</taxon>
        <taxon>Lachnospiraceae</taxon>
        <taxon>Lachnospiraceae incertae sedis</taxon>
        <taxon>Candidatus Limivivens</taxon>
    </lineage>
</organism>
<gene>
    <name evidence="1" type="ORF">IAB26_12755</name>
</gene>
<dbReference type="Proteomes" id="UP000886886">
    <property type="component" value="Unassembled WGS sequence"/>
</dbReference>